<evidence type="ECO:0000313" key="2">
    <source>
        <dbReference type="Proteomes" id="UP001374535"/>
    </source>
</evidence>
<evidence type="ECO:0000313" key="1">
    <source>
        <dbReference type="EMBL" id="WVY95410.1"/>
    </source>
</evidence>
<dbReference type="AlphaFoldDB" id="A0AAQ3RKV6"/>
<gene>
    <name evidence="1" type="ORF">V8G54_034498</name>
</gene>
<protein>
    <submittedName>
        <fullName evidence="1">Uncharacterized protein</fullName>
    </submittedName>
</protein>
<reference evidence="1 2" key="1">
    <citation type="journal article" date="2023" name="Life. Sci Alliance">
        <title>Evolutionary insights into 3D genome organization and epigenetic landscape of Vigna mungo.</title>
        <authorList>
            <person name="Junaid A."/>
            <person name="Singh B."/>
            <person name="Bhatia S."/>
        </authorList>
    </citation>
    <scope>NUCLEOTIDE SEQUENCE [LARGE SCALE GENOMIC DNA]</scope>
    <source>
        <strain evidence="1">Urdbean</strain>
    </source>
</reference>
<name>A0AAQ3RKV6_VIGMU</name>
<accession>A0AAQ3RKV6</accession>
<dbReference type="Proteomes" id="UP001374535">
    <property type="component" value="Chromosome 10"/>
</dbReference>
<sequence>MNKKWVLICELHVSKVNVSNSYPLTYAKQFCTIHFFSFLQRKCLFRTKVTSLNKIFNLTTKSSIKFISTAKNVHSFWNQEGSCLISIFGSLSLHFSKSQINYIHVLNESDTENWIPFGFF</sequence>
<keyword evidence="2" id="KW-1185">Reference proteome</keyword>
<dbReference type="EMBL" id="CP144691">
    <property type="protein sequence ID" value="WVY95410.1"/>
    <property type="molecule type" value="Genomic_DNA"/>
</dbReference>
<proteinExistence type="predicted"/>
<organism evidence="1 2">
    <name type="scientific">Vigna mungo</name>
    <name type="common">Black gram</name>
    <name type="synonym">Phaseolus mungo</name>
    <dbReference type="NCBI Taxonomy" id="3915"/>
    <lineage>
        <taxon>Eukaryota</taxon>
        <taxon>Viridiplantae</taxon>
        <taxon>Streptophyta</taxon>
        <taxon>Embryophyta</taxon>
        <taxon>Tracheophyta</taxon>
        <taxon>Spermatophyta</taxon>
        <taxon>Magnoliopsida</taxon>
        <taxon>eudicotyledons</taxon>
        <taxon>Gunneridae</taxon>
        <taxon>Pentapetalae</taxon>
        <taxon>rosids</taxon>
        <taxon>fabids</taxon>
        <taxon>Fabales</taxon>
        <taxon>Fabaceae</taxon>
        <taxon>Papilionoideae</taxon>
        <taxon>50 kb inversion clade</taxon>
        <taxon>NPAAA clade</taxon>
        <taxon>indigoferoid/millettioid clade</taxon>
        <taxon>Phaseoleae</taxon>
        <taxon>Vigna</taxon>
    </lineage>
</organism>